<dbReference type="InterPro" id="IPR048052">
    <property type="entry name" value="FM1-like"/>
</dbReference>
<proteinExistence type="inferred from homology"/>
<dbReference type="Gene3D" id="2.60.40.10">
    <property type="entry name" value="Immunoglobulins"/>
    <property type="match status" value="2"/>
</dbReference>
<dbReference type="SUPFAM" id="SSF117074">
    <property type="entry name" value="Hypothetical protein PA1324"/>
    <property type="match status" value="1"/>
</dbReference>
<feature type="domain" description="SpaA-like prealbumin fold" evidence="7">
    <location>
        <begin position="321"/>
        <end position="416"/>
    </location>
</feature>
<dbReference type="PANTHER" id="PTHR36108">
    <property type="entry name" value="COLOSSIN-B-RELATED"/>
    <property type="match status" value="1"/>
</dbReference>
<dbReference type="InterPro" id="IPR041033">
    <property type="entry name" value="SpaA_PFL_dom_1"/>
</dbReference>
<gene>
    <name evidence="10" type="ORF">QN062_06560</name>
    <name evidence="9" type="ORF">QN216_00755</name>
    <name evidence="8" type="ORF">QN217_09690</name>
</gene>
<dbReference type="Gene3D" id="2.60.40.740">
    <property type="match status" value="1"/>
</dbReference>
<evidence type="ECO:0000256" key="4">
    <source>
        <dbReference type="SAM" id="Phobius"/>
    </source>
</evidence>
<dbReference type="PANTHER" id="PTHR36108:SF13">
    <property type="entry name" value="COLOSSIN-B-RELATED"/>
    <property type="match status" value="1"/>
</dbReference>
<evidence type="ECO:0000256" key="5">
    <source>
        <dbReference type="SAM" id="SignalP"/>
    </source>
</evidence>
<dbReference type="Pfam" id="PF17802">
    <property type="entry name" value="SpaA"/>
    <property type="match status" value="1"/>
</dbReference>
<evidence type="ECO:0000313" key="9">
    <source>
        <dbReference type="EMBL" id="XDS48836.1"/>
    </source>
</evidence>
<keyword evidence="4" id="KW-0472">Membrane</keyword>
<evidence type="ECO:0000313" key="10">
    <source>
        <dbReference type="EMBL" id="XDS50062.1"/>
    </source>
</evidence>
<protein>
    <submittedName>
        <fullName evidence="10">SpaH/EbpB family LPXTG-anchored major pilin</fullName>
    </submittedName>
</protein>
<comment type="similarity">
    <text evidence="1">Belongs to the serine-aspartate repeat-containing protein (SDr) family.</text>
</comment>
<keyword evidence="4" id="KW-1133">Transmembrane helix</keyword>
<organism evidence="10">
    <name type="scientific">Bifidobacterium fermentum</name>
    <dbReference type="NCBI Taxonomy" id="3059035"/>
    <lineage>
        <taxon>Bacteria</taxon>
        <taxon>Bacillati</taxon>
        <taxon>Actinomycetota</taxon>
        <taxon>Actinomycetes</taxon>
        <taxon>Bifidobacteriales</taxon>
        <taxon>Bifidobacteriaceae</taxon>
        <taxon>Bifidobacterium</taxon>
    </lineage>
</organism>
<name>A0AB39ULG5_9BIFI</name>
<keyword evidence="3 5" id="KW-0732">Signal</keyword>
<evidence type="ECO:0000259" key="6">
    <source>
        <dbReference type="Pfam" id="PF16555"/>
    </source>
</evidence>
<keyword evidence="2" id="KW-0964">Secreted</keyword>
<feature type="domain" description="Gram-positive pilin subunit D1 N-terminal" evidence="6">
    <location>
        <begin position="31"/>
        <end position="175"/>
    </location>
</feature>
<evidence type="ECO:0000313" key="8">
    <source>
        <dbReference type="EMBL" id="XDS46384.1"/>
    </source>
</evidence>
<dbReference type="AlphaFoldDB" id="A0AB39ULG5"/>
<dbReference type="EMBL" id="CP129682">
    <property type="protein sequence ID" value="XDS48836.1"/>
    <property type="molecule type" value="Genomic_DNA"/>
</dbReference>
<evidence type="ECO:0000256" key="1">
    <source>
        <dbReference type="ARBA" id="ARBA00007257"/>
    </source>
</evidence>
<dbReference type="GO" id="GO:0005975">
    <property type="term" value="P:carbohydrate metabolic process"/>
    <property type="evidence" value="ECO:0007669"/>
    <property type="project" value="UniProtKB-ARBA"/>
</dbReference>
<evidence type="ECO:0000259" key="7">
    <source>
        <dbReference type="Pfam" id="PF17802"/>
    </source>
</evidence>
<keyword evidence="4" id="KW-0812">Transmembrane</keyword>
<sequence>MTVLIVLASAMSPIAAHAASSSGNIDPGQRGSLTVHKYAQPNVNAELPNDGSEIGADRLADLTAIPDVTFSIKKVPGVDLSTESGWDAVESAYSGDDAIGNAVSATKDVTAQTATTDASGIANFPDLDLGVYLVQETATPTNVTASQPVVVTVPLPKADNDGSWLYDVHLYPKNVVSSIVKKVEQGSTTEKPVIWTIESSIPGGRPTDMYRVVDLLDPRLELLSSAVTLTGGSGVKLVSSEDYVVTSSTAASGTTVSITFTEAGRGKLFSAIAADPQSAVRTVLTTKVTALGADGLIPNSATLFPNSSTTVVSNKPKAVFGNLTLKKVDASNQRALKGARFQIFSSLSDAQAAKDAITVNGSSAWTSDDKGLLTISGLAYGNYWIREVAAPDGYVASHDTFMVKVDSFDNASDYTISNLAKSVTSTPGTVPGSYSWYGGPLARTGSSIAAFVVLFAVGGALGAALLRRKFSSSAYLGGDR</sequence>
<reference evidence="10" key="1">
    <citation type="submission" date="2023-07" db="EMBL/GenBank/DDBJ databases">
        <title>Bifidobacterium aquikefiriaerophilum sp. nov. and Bifidobacterium eccum sp. nov., isolated from water kefir.</title>
        <authorList>
            <person name="Breselge S."/>
            <person name="Bellassi P."/>
            <person name="Barcenilla C."/>
            <person name="Alvarez-Ordonez A."/>
            <person name="Morelli L."/>
            <person name="Cotter P.D."/>
        </authorList>
    </citation>
    <scope>NUCLEOTIDE SEQUENCE</scope>
    <source>
        <strain evidence="10">WK012_4_13</strain>
        <strain evidence="9">WK013_4_14</strain>
        <strain evidence="8">WK048_4_13</strain>
    </source>
</reference>
<dbReference type="EMBL" id="CP129675">
    <property type="protein sequence ID" value="XDS46384.1"/>
    <property type="molecule type" value="Genomic_DNA"/>
</dbReference>
<feature type="transmembrane region" description="Helical" evidence="4">
    <location>
        <begin position="448"/>
        <end position="466"/>
    </location>
</feature>
<accession>A0AB39ULG5</accession>
<dbReference type="NCBIfam" id="NF033902">
    <property type="entry name" value="iso_D2_wall_anc"/>
    <property type="match status" value="1"/>
</dbReference>
<feature type="chain" id="PRO_5044175381" evidence="5">
    <location>
        <begin position="19"/>
        <end position="480"/>
    </location>
</feature>
<dbReference type="InterPro" id="IPR032364">
    <property type="entry name" value="GramPos_pilinD1_N"/>
</dbReference>
<dbReference type="EMBL" id="CP129683">
    <property type="protein sequence ID" value="XDS50062.1"/>
    <property type="molecule type" value="Genomic_DNA"/>
</dbReference>
<dbReference type="RefSeq" id="WP_369341034.1">
    <property type="nucleotide sequence ID" value="NZ_CP129675.1"/>
</dbReference>
<dbReference type="InterPro" id="IPR013783">
    <property type="entry name" value="Ig-like_fold"/>
</dbReference>
<evidence type="ECO:0000256" key="3">
    <source>
        <dbReference type="ARBA" id="ARBA00022729"/>
    </source>
</evidence>
<evidence type="ECO:0000256" key="2">
    <source>
        <dbReference type="ARBA" id="ARBA00022525"/>
    </source>
</evidence>
<dbReference type="KEGG" id="bfk:QN062_06560"/>
<dbReference type="Pfam" id="PF16555">
    <property type="entry name" value="GramPos_pilinD1"/>
    <property type="match status" value="1"/>
</dbReference>
<feature type="signal peptide" evidence="5">
    <location>
        <begin position="1"/>
        <end position="18"/>
    </location>
</feature>